<accession>A0A3M0BK24</accession>
<reference evidence="2 3" key="1">
    <citation type="submission" date="2018-10" db="EMBL/GenBank/DDBJ databases">
        <title>Genomic Encyclopedia of Archaeal and Bacterial Type Strains, Phase II (KMG-II): from individual species to whole genera.</title>
        <authorList>
            <person name="Goeker M."/>
        </authorList>
    </citation>
    <scope>NUCLEOTIDE SEQUENCE [LARGE SCALE GENOMIC DNA]</scope>
    <source>
        <strain evidence="2 3">VM1</strain>
    </source>
</reference>
<dbReference type="PANTHER" id="PTHR30432:SF1">
    <property type="entry name" value="DNA-BINDING TRANSCRIPTIONAL DUAL REGULATOR MODE"/>
    <property type="match status" value="1"/>
</dbReference>
<proteinExistence type="predicted"/>
<evidence type="ECO:0000313" key="3">
    <source>
        <dbReference type="Proteomes" id="UP000280842"/>
    </source>
</evidence>
<keyword evidence="3" id="KW-1185">Reference proteome</keyword>
<comment type="caution">
    <text evidence="2">The sequence shown here is derived from an EMBL/GenBank/DDBJ whole genome shotgun (WGS) entry which is preliminary data.</text>
</comment>
<dbReference type="Proteomes" id="UP000280842">
    <property type="component" value="Unassembled WGS sequence"/>
</dbReference>
<sequence length="110" mass="12579">MKKRKIKYRVWLEEDGEIIIGIGRDELLKQIEETGSIRKAAENVGISYKKALEYIKAMEKRTGKKLVETFRGGKEGGGARLTPYAKKLSQEFEDIKSKFDKLVKTLEKNG</sequence>
<dbReference type="InterPro" id="IPR051815">
    <property type="entry name" value="Molybdate_resp_trans_reg"/>
</dbReference>
<dbReference type="Pfam" id="PF00126">
    <property type="entry name" value="HTH_1"/>
    <property type="match status" value="1"/>
</dbReference>
<dbReference type="InterPro" id="IPR036388">
    <property type="entry name" value="WH-like_DNA-bd_sf"/>
</dbReference>
<dbReference type="EMBL" id="REFO01000010">
    <property type="protein sequence ID" value="RMA97527.1"/>
    <property type="molecule type" value="Genomic_DNA"/>
</dbReference>
<dbReference type="SUPFAM" id="SSF46785">
    <property type="entry name" value="Winged helix' DNA-binding domain"/>
    <property type="match status" value="1"/>
</dbReference>
<evidence type="ECO:0000259" key="1">
    <source>
        <dbReference type="Pfam" id="PF00126"/>
    </source>
</evidence>
<dbReference type="PANTHER" id="PTHR30432">
    <property type="entry name" value="TRANSCRIPTIONAL REGULATOR MODE"/>
    <property type="match status" value="1"/>
</dbReference>
<organism evidence="2 3">
    <name type="scientific">Hydrogenothermus marinus</name>
    <dbReference type="NCBI Taxonomy" id="133270"/>
    <lineage>
        <taxon>Bacteria</taxon>
        <taxon>Pseudomonadati</taxon>
        <taxon>Aquificota</taxon>
        <taxon>Aquificia</taxon>
        <taxon>Aquificales</taxon>
        <taxon>Hydrogenothermaceae</taxon>
        <taxon>Hydrogenothermus</taxon>
    </lineage>
</organism>
<dbReference type="RefSeq" id="WP_121922303.1">
    <property type="nucleotide sequence ID" value="NZ_REFO01000010.1"/>
</dbReference>
<feature type="domain" description="HTH lysR-type" evidence="1">
    <location>
        <begin position="27"/>
        <end position="85"/>
    </location>
</feature>
<evidence type="ECO:0000313" key="2">
    <source>
        <dbReference type="EMBL" id="RMA97527.1"/>
    </source>
</evidence>
<dbReference type="AlphaFoldDB" id="A0A3M0BK24"/>
<dbReference type="GO" id="GO:0003700">
    <property type="term" value="F:DNA-binding transcription factor activity"/>
    <property type="evidence" value="ECO:0007669"/>
    <property type="project" value="InterPro"/>
</dbReference>
<protein>
    <submittedName>
        <fullName evidence="2">Molybdate transport system regulatory protein</fullName>
    </submittedName>
</protein>
<dbReference type="InterPro" id="IPR036390">
    <property type="entry name" value="WH_DNA-bd_sf"/>
</dbReference>
<dbReference type="Gene3D" id="1.10.10.10">
    <property type="entry name" value="Winged helix-like DNA-binding domain superfamily/Winged helix DNA-binding domain"/>
    <property type="match status" value="1"/>
</dbReference>
<dbReference type="OrthoDB" id="285216at2"/>
<name>A0A3M0BK24_9AQUI</name>
<dbReference type="InterPro" id="IPR000847">
    <property type="entry name" value="LysR_HTH_N"/>
</dbReference>
<gene>
    <name evidence="2" type="ORF">CLV39_0140</name>
</gene>